<dbReference type="KEGG" id="tso:IZ6_29090"/>
<dbReference type="RefSeq" id="WP_222875770.1">
    <property type="nucleotide sequence ID" value="NZ_AP023361.1"/>
</dbReference>
<gene>
    <name evidence="3" type="ORF">IZ6_29090</name>
</gene>
<evidence type="ECO:0000256" key="1">
    <source>
        <dbReference type="SAM" id="SignalP"/>
    </source>
</evidence>
<evidence type="ECO:0000259" key="2">
    <source>
        <dbReference type="Pfam" id="PF03724"/>
    </source>
</evidence>
<evidence type="ECO:0000313" key="4">
    <source>
        <dbReference type="Proteomes" id="UP000515317"/>
    </source>
</evidence>
<evidence type="ECO:0000313" key="3">
    <source>
        <dbReference type="EMBL" id="BCJ92174.1"/>
    </source>
</evidence>
<dbReference type="Gene3D" id="2.40.128.270">
    <property type="match status" value="1"/>
</dbReference>
<sequence length="134" mass="14047">MRPLLAALVLAAFVPASPAPAGDEWRIARVWSPSASKSLDLPPEAEAKTMAAIVPPGRLSLNVGCNDISAKGLNQDGTALFDAPAQTRMACPPDLASLEGAVLAALKLVRSHERTGNEMILRDGQGKEVLALIR</sequence>
<dbReference type="EMBL" id="AP023361">
    <property type="protein sequence ID" value="BCJ92174.1"/>
    <property type="molecule type" value="Genomic_DNA"/>
</dbReference>
<dbReference type="AlphaFoldDB" id="A0A6S6QNR9"/>
<keyword evidence="4" id="KW-1185">Reference proteome</keyword>
<feature type="chain" id="PRO_5028279734" description="DUF306 domain-containing protein" evidence="1">
    <location>
        <begin position="22"/>
        <end position="134"/>
    </location>
</feature>
<name>A0A6S6QNR9_9HYPH</name>
<keyword evidence="1" id="KW-0732">Signal</keyword>
<reference evidence="3 4" key="1">
    <citation type="submission" date="2020-08" db="EMBL/GenBank/DDBJ databases">
        <title>Genome sequence of Rhizobiales bacterium strain IZ6.</title>
        <authorList>
            <person name="Nakai R."/>
            <person name="Naganuma T."/>
        </authorList>
    </citation>
    <scope>NUCLEOTIDE SEQUENCE [LARGE SCALE GENOMIC DNA]</scope>
    <source>
        <strain evidence="3 4">IZ6</strain>
    </source>
</reference>
<dbReference type="Pfam" id="PF03724">
    <property type="entry name" value="META"/>
    <property type="match status" value="1"/>
</dbReference>
<dbReference type="InterPro" id="IPR038670">
    <property type="entry name" value="HslJ-like_sf"/>
</dbReference>
<protein>
    <recommendedName>
        <fullName evidence="2">DUF306 domain-containing protein</fullName>
    </recommendedName>
</protein>
<feature type="domain" description="DUF306" evidence="2">
    <location>
        <begin position="45"/>
        <end position="131"/>
    </location>
</feature>
<feature type="signal peptide" evidence="1">
    <location>
        <begin position="1"/>
        <end position="21"/>
    </location>
</feature>
<dbReference type="InterPro" id="IPR005184">
    <property type="entry name" value="DUF306_Meta_HslJ"/>
</dbReference>
<proteinExistence type="predicted"/>
<dbReference type="Proteomes" id="UP000515317">
    <property type="component" value="Chromosome"/>
</dbReference>
<accession>A0A6S6QNR9</accession>
<organism evidence="3 4">
    <name type="scientific">Terrihabitans soli</name>
    <dbReference type="NCBI Taxonomy" id="708113"/>
    <lineage>
        <taxon>Bacteria</taxon>
        <taxon>Pseudomonadati</taxon>
        <taxon>Pseudomonadota</taxon>
        <taxon>Alphaproteobacteria</taxon>
        <taxon>Hyphomicrobiales</taxon>
        <taxon>Terrihabitans</taxon>
    </lineage>
</organism>